<accession>A0A0S3UFR9</accession>
<name>A0A0S3UFR9_9CAUD</name>
<dbReference type="Proteomes" id="UP000221614">
    <property type="component" value="Segment"/>
</dbReference>
<dbReference type="EMBL" id="LC102729">
    <property type="protein sequence ID" value="BAU16333.1"/>
    <property type="molecule type" value="Genomic_DNA"/>
</dbReference>
<dbReference type="RefSeq" id="YP_009604305.1">
    <property type="nucleotide sequence ID" value="NC_041964.1"/>
</dbReference>
<keyword evidence="2" id="KW-1185">Reference proteome</keyword>
<organism evidence="1 2">
    <name type="scientific">Pseudomonas phage phiR18</name>
    <dbReference type="NCBI Taxonomy" id="1752027"/>
    <lineage>
        <taxon>Viruses</taxon>
        <taxon>Duplodnaviria</taxon>
        <taxon>Heunggongvirae</taxon>
        <taxon>Uroviricota</taxon>
        <taxon>Caudoviricetes</taxon>
        <taxon>Kochitakasuvirus</taxon>
        <taxon>Kochitakasuvirus R18</taxon>
    </lineage>
</organism>
<dbReference type="KEGG" id="vg:40080199"/>
<proteinExistence type="predicted"/>
<dbReference type="GeneID" id="40080199"/>
<evidence type="ECO:0000313" key="1">
    <source>
        <dbReference type="EMBL" id="BAU16333.1"/>
    </source>
</evidence>
<reference evidence="1" key="1">
    <citation type="journal article" date="2016" name="Genome Announc.">
        <title>Complete Genome Sequences of Broad-Host-Range Pseudomonas aeruginosa Bacteriophages phiR18 and phiS12-1.</title>
        <authorList>
            <person name="Furusawa T."/>
            <person name="Iwano H."/>
            <person name="Higuchi H."/>
            <person name="Usui M."/>
            <person name="Maruyama F."/>
            <person name="Nakagawa I."/>
            <person name="Yokota H."/>
            <person name="Tamura Y."/>
        </authorList>
    </citation>
    <scope>NUCLEOTIDE SEQUENCE [LARGE SCALE GENOMIC DNA]</scope>
</reference>
<protein>
    <submittedName>
        <fullName evidence="1">Uncharacterized protein</fullName>
    </submittedName>
</protein>
<evidence type="ECO:0000313" key="2">
    <source>
        <dbReference type="Proteomes" id="UP000221614"/>
    </source>
</evidence>
<sequence length="68" mass="6962">MAARKPLVHGSGFPRELPDGDTLLGVPLGVLVYMRAGGTLRVPLNTNQMLPVALAAGGSLNIPVVTNG</sequence>